<keyword evidence="2" id="KW-1185">Reference proteome</keyword>
<dbReference type="PANTHER" id="PTHR23416">
    <property type="entry name" value="SIALIC ACID SYNTHASE-RELATED"/>
    <property type="match status" value="1"/>
</dbReference>
<dbReference type="InterPro" id="IPR011004">
    <property type="entry name" value="Trimer_LpxA-like_sf"/>
</dbReference>
<name>A0ABU3GA29_9MICO</name>
<protein>
    <recommendedName>
        <fullName evidence="3">Acyltransferase</fullName>
    </recommendedName>
</protein>
<comment type="caution">
    <text evidence="1">The sequence shown here is derived from an EMBL/GenBank/DDBJ whole genome shotgun (WGS) entry which is preliminary data.</text>
</comment>
<accession>A0ABU3GA29</accession>
<reference evidence="1 2" key="1">
    <citation type="submission" date="2023-08" db="EMBL/GenBank/DDBJ databases">
        <title>Microbacterium aquilitoris sp. nov. and Microbacterium gwkjibeachense sp. nov., isolated from beach.</title>
        <authorList>
            <person name="Lee S.D."/>
            <person name="Yang H."/>
            <person name="Kim I."/>
        </authorList>
    </citation>
    <scope>NUCLEOTIDE SEQUENCE [LARGE SCALE GENOMIC DNA]</scope>
    <source>
        <strain evidence="1 2">KSW4-11</strain>
    </source>
</reference>
<dbReference type="RefSeq" id="WP_311861484.1">
    <property type="nucleotide sequence ID" value="NZ_JAUZVV010000001.1"/>
</dbReference>
<dbReference type="InterPro" id="IPR051159">
    <property type="entry name" value="Hexapeptide_acetyltransf"/>
</dbReference>
<sequence>MLGRIMRLRRRSKAPVAVSDHYRRNQVWVGSVRLSAAEDLPTGVTVDFHDRSIGNIVRLSDGGRWRNVVIDLSAAIDCVVEIGAIKVQSGGLRISFVANGGRCSTGTTVSVGRGSIFNGSMHIIGPLTPGLSVSLGENGLFATNVSIRGSSHHALWDLETGALLNPEVGIAIGDRVWLGDGVVVLNRAVIPSGSVVGARSVVNKAFAEENTLLVGAPAIVRRRNVAWANEFPVDNGASPRV</sequence>
<evidence type="ECO:0000313" key="2">
    <source>
        <dbReference type="Proteomes" id="UP001251849"/>
    </source>
</evidence>
<dbReference type="Proteomes" id="UP001251849">
    <property type="component" value="Unassembled WGS sequence"/>
</dbReference>
<evidence type="ECO:0000313" key="1">
    <source>
        <dbReference type="EMBL" id="MDT3316653.1"/>
    </source>
</evidence>
<dbReference type="Gene3D" id="2.160.10.10">
    <property type="entry name" value="Hexapeptide repeat proteins"/>
    <property type="match status" value="1"/>
</dbReference>
<dbReference type="PANTHER" id="PTHR23416:SF78">
    <property type="entry name" value="LIPOPOLYSACCHARIDE BIOSYNTHESIS O-ACETYL TRANSFERASE WBBJ-RELATED"/>
    <property type="match status" value="1"/>
</dbReference>
<evidence type="ECO:0008006" key="3">
    <source>
        <dbReference type="Google" id="ProtNLM"/>
    </source>
</evidence>
<dbReference type="SUPFAM" id="SSF51161">
    <property type="entry name" value="Trimeric LpxA-like enzymes"/>
    <property type="match status" value="1"/>
</dbReference>
<dbReference type="EMBL" id="JAUZVV010000001">
    <property type="protein sequence ID" value="MDT3316653.1"/>
    <property type="molecule type" value="Genomic_DNA"/>
</dbReference>
<organism evidence="1 2">
    <name type="scientific">Microbacterium gawkjiense</name>
    <dbReference type="NCBI Taxonomy" id="3067309"/>
    <lineage>
        <taxon>Bacteria</taxon>
        <taxon>Bacillati</taxon>
        <taxon>Actinomycetota</taxon>
        <taxon>Actinomycetes</taxon>
        <taxon>Micrococcales</taxon>
        <taxon>Microbacteriaceae</taxon>
        <taxon>Microbacterium</taxon>
    </lineage>
</organism>
<gene>
    <name evidence="1" type="ORF">Q9S71_07425</name>
</gene>
<proteinExistence type="predicted"/>